<evidence type="ECO:0000313" key="14">
    <source>
        <dbReference type="RefSeq" id="XP_022307452.1"/>
    </source>
</evidence>
<keyword evidence="3" id="KW-0808">Transferase</keyword>
<keyword evidence="5" id="KW-0479">Metal-binding</keyword>
<dbReference type="GO" id="GO:0005524">
    <property type="term" value="F:ATP binding"/>
    <property type="evidence" value="ECO:0007669"/>
    <property type="project" value="UniProtKB-KW"/>
</dbReference>
<keyword evidence="8" id="KW-0460">Magnesium</keyword>
<dbReference type="InterPro" id="IPR046903">
    <property type="entry name" value="Mab-21-like_nuc_Trfase"/>
</dbReference>
<dbReference type="GeneID" id="111113448"/>
<dbReference type="GO" id="GO:0046872">
    <property type="term" value="F:metal ion binding"/>
    <property type="evidence" value="ECO:0007669"/>
    <property type="project" value="UniProtKB-KW"/>
</dbReference>
<evidence type="ECO:0000256" key="1">
    <source>
        <dbReference type="ARBA" id="ARBA00001946"/>
    </source>
</evidence>
<protein>
    <submittedName>
        <fullName evidence="12 13">Uncharacterized protein LOC111113448</fullName>
    </submittedName>
</protein>
<dbReference type="SMART" id="SM01265">
    <property type="entry name" value="Mab-21"/>
    <property type="match status" value="1"/>
</dbReference>
<keyword evidence="4" id="KW-0548">Nucleotidyltransferase</keyword>
<dbReference type="InterPro" id="IPR024810">
    <property type="entry name" value="MAB21L/cGLR"/>
</dbReference>
<dbReference type="OrthoDB" id="5982295at2759"/>
<feature type="domain" description="Mab-21-like nucleotidyltransferase" evidence="9">
    <location>
        <begin position="171"/>
        <end position="238"/>
    </location>
</feature>
<dbReference type="Pfam" id="PF20266">
    <property type="entry name" value="Mab-21_C"/>
    <property type="match status" value="1"/>
</dbReference>
<organism evidence="11 13">
    <name type="scientific">Crassostrea virginica</name>
    <name type="common">Eastern oyster</name>
    <dbReference type="NCBI Taxonomy" id="6565"/>
    <lineage>
        <taxon>Eukaryota</taxon>
        <taxon>Metazoa</taxon>
        <taxon>Spiralia</taxon>
        <taxon>Lophotrochozoa</taxon>
        <taxon>Mollusca</taxon>
        <taxon>Bivalvia</taxon>
        <taxon>Autobranchia</taxon>
        <taxon>Pteriomorphia</taxon>
        <taxon>Ostreida</taxon>
        <taxon>Ostreoidea</taxon>
        <taxon>Ostreidae</taxon>
        <taxon>Crassostrea</taxon>
    </lineage>
</organism>
<evidence type="ECO:0000256" key="3">
    <source>
        <dbReference type="ARBA" id="ARBA00022679"/>
    </source>
</evidence>
<evidence type="ECO:0000313" key="11">
    <source>
        <dbReference type="Proteomes" id="UP000694844"/>
    </source>
</evidence>
<comment type="similarity">
    <text evidence="2">Belongs to the mab-21 family.</text>
</comment>
<dbReference type="RefSeq" id="XP_022307451.1">
    <property type="nucleotide sequence ID" value="XM_022451743.1"/>
</dbReference>
<evidence type="ECO:0000256" key="2">
    <source>
        <dbReference type="ARBA" id="ARBA00008307"/>
    </source>
</evidence>
<evidence type="ECO:0000256" key="8">
    <source>
        <dbReference type="ARBA" id="ARBA00022842"/>
    </source>
</evidence>
<dbReference type="Gene3D" id="1.10.1410.40">
    <property type="match status" value="1"/>
</dbReference>
<dbReference type="RefSeq" id="XP_022307450.1">
    <property type="nucleotide sequence ID" value="XM_022451742.1"/>
</dbReference>
<sequence length="681" mass="79465">MALQTISESVYVGLCLKIGTPQQVAIRRDVVDITELLVDRVKRTKDFVMMESGSRREGFRFRDSDIDIMIWLNNHRVLWDFSQASLYNKHRYRLILCDSSESPPGFTLLWLPLEEAHRFVISSCVRINGTLCISSAKYRENTWNEMVCPFRPDSTVHGPCSSGREGLLEYDYASCFVSDFWPPSASSWTDRCHSYPPKHIVDDIIRSGCHFVAIGHKLGKHAENEWRISFSQAEQKLVYAMNHTQFLTYGLLKYFVKEIINDRLSEDEKLLCSYHMKTAIFWAIQQNTIANWCPQSLLAGFWVCFKLLLKWVYDGYCPNFFIPENNMFLNKIHGEAQRNLFTQLYGLYEKGIAFLLQSASISPFIMDVLCNPRLSVCTDECTLISEVVLDAELFYEMLVASSRIELPCHRNYIVRRFMELLHIVEQWLRSPLTECKITILQKVTATILQNSAFLLHDMFPQSDTSRGNKQIYIADKRSCYMLKLAARFCFVSELLYIAMYFYRTFRYREALLVIEATKVKLAQSCHFHMLLVDPGRYTEAMWGRSWSYKMRHGVAYDIRLFDHICYINELIPEQQSNSQNKLGALLIPPFILLHMLEFLCYRNMDPMRAQAALDDLQVLVHNDLGILVPVYLRDISWEILGICQQMTGNHQAALYSYTQSLRQYPFQNIHTATRHRIRDLH</sequence>
<dbReference type="Proteomes" id="UP000694844">
    <property type="component" value="Chromosome 9"/>
</dbReference>
<evidence type="ECO:0000256" key="7">
    <source>
        <dbReference type="ARBA" id="ARBA00022840"/>
    </source>
</evidence>
<dbReference type="RefSeq" id="XP_022307452.1">
    <property type="nucleotide sequence ID" value="XM_022451744.1"/>
</dbReference>
<gene>
    <name evidence="12 13 14" type="primary">LOC111113448</name>
</gene>
<keyword evidence="6" id="KW-0547">Nucleotide-binding</keyword>
<proteinExistence type="inferred from homology"/>
<dbReference type="GO" id="GO:0016779">
    <property type="term" value="F:nucleotidyltransferase activity"/>
    <property type="evidence" value="ECO:0007669"/>
    <property type="project" value="UniProtKB-KW"/>
</dbReference>
<feature type="domain" description="Mab-21-like HhH/H2TH-like" evidence="10">
    <location>
        <begin position="251"/>
        <end position="343"/>
    </location>
</feature>
<dbReference type="Pfam" id="PF03281">
    <property type="entry name" value="Mab-21"/>
    <property type="match status" value="1"/>
</dbReference>
<dbReference type="KEGG" id="cvn:111113448"/>
<evidence type="ECO:0000256" key="4">
    <source>
        <dbReference type="ARBA" id="ARBA00022695"/>
    </source>
</evidence>
<reference evidence="12 13" key="1">
    <citation type="submission" date="2025-04" db="UniProtKB">
        <authorList>
            <consortium name="RefSeq"/>
        </authorList>
    </citation>
    <scope>IDENTIFICATION</scope>
    <source>
        <tissue evidence="12 13">Whole sample</tissue>
    </source>
</reference>
<evidence type="ECO:0000256" key="5">
    <source>
        <dbReference type="ARBA" id="ARBA00022723"/>
    </source>
</evidence>
<dbReference type="InterPro" id="IPR046906">
    <property type="entry name" value="Mab-21_HhH/H2TH-like"/>
</dbReference>
<dbReference type="AlphaFoldDB" id="A0A8B8BX52"/>
<accession>A0A8B8BX52</accession>
<keyword evidence="7" id="KW-0067">ATP-binding</keyword>
<dbReference type="PANTHER" id="PTHR10656">
    <property type="entry name" value="CELL FATE DETERMINING PROTEIN MAB21-RELATED"/>
    <property type="match status" value="1"/>
</dbReference>
<name>A0A8B8BX52_CRAVI</name>
<keyword evidence="11" id="KW-1185">Reference proteome</keyword>
<evidence type="ECO:0000313" key="12">
    <source>
        <dbReference type="RefSeq" id="XP_022307450.1"/>
    </source>
</evidence>
<dbReference type="PANTHER" id="PTHR10656:SF42">
    <property type="entry name" value="CYCLIC GMP-AMP SYNTHASE-LIKE PROTEIN-RELATED"/>
    <property type="match status" value="1"/>
</dbReference>
<evidence type="ECO:0000259" key="9">
    <source>
        <dbReference type="Pfam" id="PF03281"/>
    </source>
</evidence>
<comment type="cofactor">
    <cofactor evidence="1">
        <name>Mg(2+)</name>
        <dbReference type="ChEBI" id="CHEBI:18420"/>
    </cofactor>
</comment>
<evidence type="ECO:0000256" key="6">
    <source>
        <dbReference type="ARBA" id="ARBA00022741"/>
    </source>
</evidence>
<evidence type="ECO:0000313" key="13">
    <source>
        <dbReference type="RefSeq" id="XP_022307451.1"/>
    </source>
</evidence>
<evidence type="ECO:0000259" key="10">
    <source>
        <dbReference type="Pfam" id="PF20266"/>
    </source>
</evidence>